<dbReference type="AlphaFoldDB" id="A0A8J7DBW8"/>
<name>A0A8J7DBW8_DESMC</name>
<dbReference type="InterPro" id="IPR041881">
    <property type="entry name" value="PqqD_sf"/>
</dbReference>
<dbReference type="RefSeq" id="WP_099067599.1">
    <property type="nucleotide sequence ID" value="NZ_JADEXS020000001.1"/>
</dbReference>
<sequence>MTTQIVLNKKVSLSANVLTQDLAGESVLLNLQTEEYFSQNEVGTKIFFVLTESDSIQTAYDTLLKEYDVEPEKLKQDLLKFIDKLVKAGLVEITDS</sequence>
<dbReference type="Gene3D" id="1.10.10.1150">
    <property type="entry name" value="Coenzyme PQQ synthesis protein D (PqqD)"/>
    <property type="match status" value="1"/>
</dbReference>
<dbReference type="GeneID" id="57093395"/>
<evidence type="ECO:0000313" key="2">
    <source>
        <dbReference type="Proteomes" id="UP000622533"/>
    </source>
</evidence>
<comment type="caution">
    <text evidence="1">The sequence shown here is derived from an EMBL/GenBank/DDBJ whole genome shotgun (WGS) entry which is preliminary data.</text>
</comment>
<organism evidence="1 2">
    <name type="scientific">Desmonostoc muscorum LEGE 12446</name>
    <dbReference type="NCBI Taxonomy" id="1828758"/>
    <lineage>
        <taxon>Bacteria</taxon>
        <taxon>Bacillati</taxon>
        <taxon>Cyanobacteriota</taxon>
        <taxon>Cyanophyceae</taxon>
        <taxon>Nostocales</taxon>
        <taxon>Nostocaceae</taxon>
        <taxon>Desmonostoc</taxon>
    </lineage>
</organism>
<gene>
    <name evidence="1" type="ORF">IQ276_04260</name>
</gene>
<dbReference type="EMBL" id="JADEXS010000035">
    <property type="protein sequence ID" value="MBE9021705.1"/>
    <property type="molecule type" value="Genomic_DNA"/>
</dbReference>
<keyword evidence="2" id="KW-1185">Reference proteome</keyword>
<accession>A0A8J7DBW8</accession>
<dbReference type="InterPro" id="IPR008792">
    <property type="entry name" value="PQQD"/>
</dbReference>
<proteinExistence type="predicted"/>
<protein>
    <submittedName>
        <fullName evidence="1">PqqD family protein</fullName>
    </submittedName>
</protein>
<evidence type="ECO:0000313" key="1">
    <source>
        <dbReference type="EMBL" id="MBE9021705.1"/>
    </source>
</evidence>
<dbReference type="Pfam" id="PF05402">
    <property type="entry name" value="PqqD"/>
    <property type="match status" value="1"/>
</dbReference>
<reference evidence="1" key="1">
    <citation type="submission" date="2020-10" db="EMBL/GenBank/DDBJ databases">
        <authorList>
            <person name="Castelo-Branco R."/>
            <person name="Eusebio N."/>
            <person name="Adriana R."/>
            <person name="Vieira A."/>
            <person name="Brugerolle De Fraissinette N."/>
            <person name="Rezende De Castro R."/>
            <person name="Schneider M.P."/>
            <person name="Vasconcelos V."/>
            <person name="Leao P.N."/>
        </authorList>
    </citation>
    <scope>NUCLEOTIDE SEQUENCE</scope>
    <source>
        <strain evidence="1">LEGE 12446</strain>
    </source>
</reference>
<dbReference type="Proteomes" id="UP000622533">
    <property type="component" value="Unassembled WGS sequence"/>
</dbReference>